<gene>
    <name evidence="6" type="ORF">PR001_g21330</name>
</gene>
<dbReference type="InterPro" id="IPR021109">
    <property type="entry name" value="Peptidase_aspartic_dom_sf"/>
</dbReference>
<evidence type="ECO:0000313" key="7">
    <source>
        <dbReference type="Proteomes" id="UP000429607"/>
    </source>
</evidence>
<dbReference type="Pfam" id="PF13650">
    <property type="entry name" value="Asp_protease_2"/>
    <property type="match status" value="1"/>
</dbReference>
<comment type="caution">
    <text evidence="6">The sequence shown here is derived from an EMBL/GenBank/DDBJ whole genome shotgun (WGS) entry which is preliminary data.</text>
</comment>
<dbReference type="InterPro" id="IPR050951">
    <property type="entry name" value="Retrovirus_Pol_polyprotein"/>
</dbReference>
<keyword evidence="1" id="KW-0808">Transferase</keyword>
<dbReference type="GO" id="GO:0006508">
    <property type="term" value="P:proteolysis"/>
    <property type="evidence" value="ECO:0007669"/>
    <property type="project" value="InterPro"/>
</dbReference>
<dbReference type="Proteomes" id="UP000429607">
    <property type="component" value="Unassembled WGS sequence"/>
</dbReference>
<dbReference type="GO" id="GO:0004519">
    <property type="term" value="F:endonuclease activity"/>
    <property type="evidence" value="ECO:0007669"/>
    <property type="project" value="UniProtKB-KW"/>
</dbReference>
<dbReference type="SUPFAM" id="SSF50630">
    <property type="entry name" value="Acid proteases"/>
    <property type="match status" value="1"/>
</dbReference>
<dbReference type="EMBL" id="QXFV01002214">
    <property type="protein sequence ID" value="KAE8991070.1"/>
    <property type="molecule type" value="Genomic_DNA"/>
</dbReference>
<sequence>MVHGAIFNHRTQILLDTGATTSIISLDIARRLKLKLRRGHRLRVVGFGDVPTYATAQARFKLTLGIRVVYVMDVWMGNIGADLDCLLGMDFTVAAEVRICAREGVVRLSYEESLLLVGGPEIDHVGLEVDVSLTESVWLQPGRLVTLPVKYYQAKPDKEWAGGGDQWVTQFIYGPGKKPGAVKVVNVSDRVAGLNPNTVVACLVEKGYLPQGERFARPKSQKYNEWAALAYEAEPSAGYRKLEELIAQQAGLRGPPAVENPTYTWPKNLLLTKRLSGKEGVESGKTEPQASAYLVNTLPRDNLTEETNPASRSESIRDEQLTSPADLPATGDLPESPSLFEPRAETGKMRDEQGNDTANNEYEPEVESRRMVGGGANTQEAQRELASIFKTEPVDFVAEPVFRMKESLAQCMRLEIDFSDEAEATVYFHEGTELLNDLRNQLAALPELKDLSPKADLATADIGESGVTTSKMEAQVRAILEKHHARFSGDGNAVPAPARGVVYDLDVGDDKPVAQRSRPIRPQHLRKDYELLEKLVQTKLIEYSDSDWSSPFVIVMKKNGVDIRLCIDYRLVNQLIKLMHYPLPLIDDLLIGFESTMWFLSLDMVSGQ</sequence>
<keyword evidence="3" id="KW-0540">Nuclease</keyword>
<dbReference type="CDD" id="cd00303">
    <property type="entry name" value="retropepsin_like"/>
    <property type="match status" value="1"/>
</dbReference>
<evidence type="ECO:0000256" key="4">
    <source>
        <dbReference type="ARBA" id="ARBA00022759"/>
    </source>
</evidence>
<dbReference type="GO" id="GO:0004190">
    <property type="term" value="F:aspartic-type endopeptidase activity"/>
    <property type="evidence" value="ECO:0007669"/>
    <property type="project" value="InterPro"/>
</dbReference>
<protein>
    <recommendedName>
        <fullName evidence="8">Peptidase A2 domain-containing protein</fullName>
    </recommendedName>
</protein>
<organism evidence="6 7">
    <name type="scientific">Phytophthora rubi</name>
    <dbReference type="NCBI Taxonomy" id="129364"/>
    <lineage>
        <taxon>Eukaryota</taxon>
        <taxon>Sar</taxon>
        <taxon>Stramenopiles</taxon>
        <taxon>Oomycota</taxon>
        <taxon>Peronosporomycetes</taxon>
        <taxon>Peronosporales</taxon>
        <taxon>Peronosporaceae</taxon>
        <taxon>Phytophthora</taxon>
    </lineage>
</organism>
<proteinExistence type="predicted"/>
<dbReference type="Gene3D" id="3.10.10.10">
    <property type="entry name" value="HIV Type 1 Reverse Transcriptase, subunit A, domain 1"/>
    <property type="match status" value="1"/>
</dbReference>
<evidence type="ECO:0000256" key="3">
    <source>
        <dbReference type="ARBA" id="ARBA00022722"/>
    </source>
</evidence>
<dbReference type="SUPFAM" id="SSF56672">
    <property type="entry name" value="DNA/RNA polymerases"/>
    <property type="match status" value="1"/>
</dbReference>
<reference evidence="6 7" key="1">
    <citation type="submission" date="2018-09" db="EMBL/GenBank/DDBJ databases">
        <title>Genomic investigation of the strawberry pathogen Phytophthora fragariae indicates pathogenicity is determined by transcriptional variation in three key races.</title>
        <authorList>
            <person name="Adams T.M."/>
            <person name="Armitage A.D."/>
            <person name="Sobczyk M.K."/>
            <person name="Bates H.J."/>
            <person name="Dunwell J.M."/>
            <person name="Nellist C.F."/>
            <person name="Harrison R.J."/>
        </authorList>
    </citation>
    <scope>NUCLEOTIDE SEQUENCE [LARGE SCALE GENOMIC DNA]</scope>
    <source>
        <strain evidence="6 7">SCRP249</strain>
    </source>
</reference>
<accession>A0A6A3J8X9</accession>
<dbReference type="AlphaFoldDB" id="A0A6A3J8X9"/>
<dbReference type="Gene3D" id="3.30.70.270">
    <property type="match status" value="1"/>
</dbReference>
<dbReference type="InterPro" id="IPR043502">
    <property type="entry name" value="DNA/RNA_pol_sf"/>
</dbReference>
<evidence type="ECO:0000256" key="1">
    <source>
        <dbReference type="ARBA" id="ARBA00022679"/>
    </source>
</evidence>
<feature type="compositionally biased region" description="Basic and acidic residues" evidence="5">
    <location>
        <begin position="342"/>
        <end position="353"/>
    </location>
</feature>
<evidence type="ECO:0000256" key="2">
    <source>
        <dbReference type="ARBA" id="ARBA00022695"/>
    </source>
</evidence>
<dbReference type="InterPro" id="IPR043128">
    <property type="entry name" value="Rev_trsase/Diguanyl_cyclase"/>
</dbReference>
<dbReference type="InterPro" id="IPR001969">
    <property type="entry name" value="Aspartic_peptidase_AS"/>
</dbReference>
<evidence type="ECO:0000256" key="5">
    <source>
        <dbReference type="SAM" id="MobiDB-lite"/>
    </source>
</evidence>
<name>A0A6A3J8X9_9STRA</name>
<keyword evidence="4" id="KW-0255">Endonuclease</keyword>
<dbReference type="PANTHER" id="PTHR37984:SF5">
    <property type="entry name" value="PROTEIN NYNRIN-LIKE"/>
    <property type="match status" value="1"/>
</dbReference>
<keyword evidence="4" id="KW-0378">Hydrolase</keyword>
<evidence type="ECO:0008006" key="8">
    <source>
        <dbReference type="Google" id="ProtNLM"/>
    </source>
</evidence>
<dbReference type="GO" id="GO:0016779">
    <property type="term" value="F:nucleotidyltransferase activity"/>
    <property type="evidence" value="ECO:0007669"/>
    <property type="project" value="UniProtKB-KW"/>
</dbReference>
<feature type="region of interest" description="Disordered" evidence="5">
    <location>
        <begin position="279"/>
        <end position="378"/>
    </location>
</feature>
<evidence type="ECO:0000313" key="6">
    <source>
        <dbReference type="EMBL" id="KAE8991070.1"/>
    </source>
</evidence>
<dbReference type="Gene3D" id="2.40.70.10">
    <property type="entry name" value="Acid Proteases"/>
    <property type="match status" value="1"/>
</dbReference>
<keyword evidence="2" id="KW-0548">Nucleotidyltransferase</keyword>
<dbReference type="PROSITE" id="PS00141">
    <property type="entry name" value="ASP_PROTEASE"/>
    <property type="match status" value="1"/>
</dbReference>
<dbReference type="PANTHER" id="PTHR37984">
    <property type="entry name" value="PROTEIN CBG26694"/>
    <property type="match status" value="1"/>
</dbReference>